<reference evidence="1" key="1">
    <citation type="submission" date="2018-02" db="EMBL/GenBank/DDBJ databases">
        <title>Rhizophora mucronata_Transcriptome.</title>
        <authorList>
            <person name="Meera S.P."/>
            <person name="Sreeshan A."/>
            <person name="Augustine A."/>
        </authorList>
    </citation>
    <scope>NUCLEOTIDE SEQUENCE</scope>
    <source>
        <tissue evidence="1">Leaf</tissue>
    </source>
</reference>
<dbReference type="EMBL" id="GGEC01081834">
    <property type="protein sequence ID" value="MBX62318.1"/>
    <property type="molecule type" value="Transcribed_RNA"/>
</dbReference>
<dbReference type="AlphaFoldDB" id="A0A2P2Q5Q8"/>
<proteinExistence type="predicted"/>
<evidence type="ECO:0000313" key="1">
    <source>
        <dbReference type="EMBL" id="MBX62318.1"/>
    </source>
</evidence>
<name>A0A2P2Q5Q8_RHIMU</name>
<accession>A0A2P2Q5Q8</accession>
<protein>
    <submittedName>
        <fullName evidence="1">Uncharacterized protein</fullName>
    </submittedName>
</protein>
<sequence length="54" mass="6233">MQTCLLSCCCLVPLKKSLNLDHILVIYAFLTQMNQVRYYLYLYPNTYVPGASLV</sequence>
<organism evidence="1">
    <name type="scientific">Rhizophora mucronata</name>
    <name type="common">Asiatic mangrove</name>
    <dbReference type="NCBI Taxonomy" id="61149"/>
    <lineage>
        <taxon>Eukaryota</taxon>
        <taxon>Viridiplantae</taxon>
        <taxon>Streptophyta</taxon>
        <taxon>Embryophyta</taxon>
        <taxon>Tracheophyta</taxon>
        <taxon>Spermatophyta</taxon>
        <taxon>Magnoliopsida</taxon>
        <taxon>eudicotyledons</taxon>
        <taxon>Gunneridae</taxon>
        <taxon>Pentapetalae</taxon>
        <taxon>rosids</taxon>
        <taxon>fabids</taxon>
        <taxon>Malpighiales</taxon>
        <taxon>Rhizophoraceae</taxon>
        <taxon>Rhizophora</taxon>
    </lineage>
</organism>